<sequence length="73" mass="7715">MTSANPTLHDFEHSSTQIMLQHTFTHMALPVSHGPDQRPGGGFTQGIVTSGHLLGVLVSQRSADLLAQLIAGP</sequence>
<dbReference type="EMBL" id="JAQQWL010000015">
    <property type="protein sequence ID" value="KAK8041558.1"/>
    <property type="molecule type" value="Genomic_DNA"/>
</dbReference>
<gene>
    <name evidence="1" type="ORF">PG994_014565</name>
</gene>
<protein>
    <submittedName>
        <fullName evidence="1">Uncharacterized protein</fullName>
    </submittedName>
</protein>
<dbReference type="RefSeq" id="XP_066709103.1">
    <property type="nucleotide sequence ID" value="XM_066865974.1"/>
</dbReference>
<keyword evidence="2" id="KW-1185">Reference proteome</keyword>
<reference evidence="1 2" key="1">
    <citation type="submission" date="2023-01" db="EMBL/GenBank/DDBJ databases">
        <title>Analysis of 21 Apiospora genomes using comparative genomics revels a genus with tremendous synthesis potential of carbohydrate active enzymes and secondary metabolites.</title>
        <authorList>
            <person name="Sorensen T."/>
        </authorList>
    </citation>
    <scope>NUCLEOTIDE SEQUENCE [LARGE SCALE GENOMIC DNA]</scope>
    <source>
        <strain evidence="1 2">CBS 135458</strain>
    </source>
</reference>
<evidence type="ECO:0000313" key="1">
    <source>
        <dbReference type="EMBL" id="KAK8041558.1"/>
    </source>
</evidence>
<proteinExistence type="predicted"/>
<name>A0ABR1T4N6_9PEZI</name>
<comment type="caution">
    <text evidence="1">The sequence shown here is derived from an EMBL/GenBank/DDBJ whole genome shotgun (WGS) entry which is preliminary data.</text>
</comment>
<evidence type="ECO:0000313" key="2">
    <source>
        <dbReference type="Proteomes" id="UP001480595"/>
    </source>
</evidence>
<dbReference type="GeneID" id="92099037"/>
<organism evidence="1 2">
    <name type="scientific">Apiospora phragmitis</name>
    <dbReference type="NCBI Taxonomy" id="2905665"/>
    <lineage>
        <taxon>Eukaryota</taxon>
        <taxon>Fungi</taxon>
        <taxon>Dikarya</taxon>
        <taxon>Ascomycota</taxon>
        <taxon>Pezizomycotina</taxon>
        <taxon>Sordariomycetes</taxon>
        <taxon>Xylariomycetidae</taxon>
        <taxon>Amphisphaeriales</taxon>
        <taxon>Apiosporaceae</taxon>
        <taxon>Apiospora</taxon>
    </lineage>
</organism>
<accession>A0ABR1T4N6</accession>
<dbReference type="Proteomes" id="UP001480595">
    <property type="component" value="Unassembled WGS sequence"/>
</dbReference>